<dbReference type="InterPro" id="IPR002935">
    <property type="entry name" value="SAM_O-MeTrfase"/>
</dbReference>
<reference evidence="4 5" key="1">
    <citation type="submission" date="2016-10" db="EMBL/GenBank/DDBJ databases">
        <authorList>
            <person name="de Groot N.N."/>
        </authorList>
    </citation>
    <scope>NUCLEOTIDE SEQUENCE [LARGE SCALE GENOMIC DNA]</scope>
    <source>
        <strain evidence="4 5">DSM 21668</strain>
    </source>
</reference>
<evidence type="ECO:0000256" key="1">
    <source>
        <dbReference type="ARBA" id="ARBA00022603"/>
    </source>
</evidence>
<keyword evidence="1 4" id="KW-0489">Methyltransferase</keyword>
<dbReference type="CDD" id="cd02440">
    <property type="entry name" value="AdoMet_MTases"/>
    <property type="match status" value="1"/>
</dbReference>
<name>A0A1G9HM65_9BACT</name>
<evidence type="ECO:0000313" key="4">
    <source>
        <dbReference type="EMBL" id="SDL14019.1"/>
    </source>
</evidence>
<dbReference type="InterPro" id="IPR029063">
    <property type="entry name" value="SAM-dependent_MTases_sf"/>
</dbReference>
<dbReference type="AlphaFoldDB" id="A0A1G9HM65"/>
<organism evidence="4 5">
    <name type="scientific">Siphonobacter aquaeclarae</name>
    <dbReference type="NCBI Taxonomy" id="563176"/>
    <lineage>
        <taxon>Bacteria</taxon>
        <taxon>Pseudomonadati</taxon>
        <taxon>Bacteroidota</taxon>
        <taxon>Cytophagia</taxon>
        <taxon>Cytophagales</taxon>
        <taxon>Cytophagaceae</taxon>
        <taxon>Siphonobacter</taxon>
    </lineage>
</organism>
<gene>
    <name evidence="4" type="ORF">SAMN04488090_0119</name>
</gene>
<protein>
    <submittedName>
        <fullName evidence="4">Predicted O-methyltransferase YrrM</fullName>
    </submittedName>
</protein>
<dbReference type="OrthoDB" id="9799672at2"/>
<evidence type="ECO:0000256" key="3">
    <source>
        <dbReference type="ARBA" id="ARBA00022691"/>
    </source>
</evidence>
<dbReference type="PANTHER" id="PTHR43167:SF1">
    <property type="entry name" value="PUTATIVE (AFU_ORTHOLOGUE AFUA_6G01830)-RELATED"/>
    <property type="match status" value="1"/>
</dbReference>
<dbReference type="SUPFAM" id="SSF53335">
    <property type="entry name" value="S-adenosyl-L-methionine-dependent methyltransferases"/>
    <property type="match status" value="1"/>
</dbReference>
<accession>A0A1G9HM65</accession>
<dbReference type="PROSITE" id="PS51682">
    <property type="entry name" value="SAM_OMT_I"/>
    <property type="match status" value="1"/>
</dbReference>
<evidence type="ECO:0000313" key="5">
    <source>
        <dbReference type="Proteomes" id="UP000198901"/>
    </source>
</evidence>
<dbReference type="EMBL" id="FNGS01000001">
    <property type="protein sequence ID" value="SDL14019.1"/>
    <property type="molecule type" value="Genomic_DNA"/>
</dbReference>
<keyword evidence="2 4" id="KW-0808">Transferase</keyword>
<evidence type="ECO:0000256" key="2">
    <source>
        <dbReference type="ARBA" id="ARBA00022679"/>
    </source>
</evidence>
<dbReference type="GO" id="GO:0008171">
    <property type="term" value="F:O-methyltransferase activity"/>
    <property type="evidence" value="ECO:0007669"/>
    <property type="project" value="InterPro"/>
</dbReference>
<keyword evidence="3" id="KW-0949">S-adenosyl-L-methionine</keyword>
<sequence>MQAFRKDLLTELATFGRENDQAHTAREAKMLNITPDTGPFLALLVKTGRYSRILEIGTSNGYSTIWLADAARQTGGRVTTLERSAAKAALAQANFERAQVEVELVVTDADEWLPAQPDAAFDFIFLDSDRGQYTDWWPVLQRLLMPGGLIVADNAVSHAAEMQAFIGLTASAPGFDTALVPVGNGEWLVHKEA</sequence>
<dbReference type="PANTHER" id="PTHR43167">
    <property type="entry name" value="PUTATIVE (AFU_ORTHOLOGUE AFUA_6G01830)-RELATED"/>
    <property type="match status" value="1"/>
</dbReference>
<dbReference type="Pfam" id="PF01596">
    <property type="entry name" value="Methyltransf_3"/>
    <property type="match status" value="1"/>
</dbReference>
<dbReference type="Proteomes" id="UP000198901">
    <property type="component" value="Unassembled WGS sequence"/>
</dbReference>
<dbReference type="RefSeq" id="WP_093196488.1">
    <property type="nucleotide sequence ID" value="NZ_FNGS01000001.1"/>
</dbReference>
<dbReference type="Gene3D" id="3.40.50.150">
    <property type="entry name" value="Vaccinia Virus protein VP39"/>
    <property type="match status" value="1"/>
</dbReference>
<dbReference type="STRING" id="563176.SAMN04488090_0119"/>
<dbReference type="GO" id="GO:0032259">
    <property type="term" value="P:methylation"/>
    <property type="evidence" value="ECO:0007669"/>
    <property type="project" value="UniProtKB-KW"/>
</dbReference>
<keyword evidence="5" id="KW-1185">Reference proteome</keyword>
<proteinExistence type="predicted"/>